<dbReference type="InParanoid" id="A0A804PKA3"/>
<dbReference type="InterPro" id="IPR005202">
    <property type="entry name" value="TF_GRAS"/>
</dbReference>
<feature type="region of interest" description="SAW" evidence="3">
    <location>
        <position position="70"/>
    </location>
</feature>
<evidence type="ECO:0000256" key="1">
    <source>
        <dbReference type="ARBA" id="ARBA00023015"/>
    </source>
</evidence>
<comment type="caution">
    <text evidence="3">Lacks conserved residue(s) required for the propagation of feature annotation.</text>
</comment>
<keyword evidence="5" id="KW-1185">Reference proteome</keyword>
<evidence type="ECO:0000313" key="4">
    <source>
        <dbReference type="EnsemblPlants" id="Zm00001eb246980_P001"/>
    </source>
</evidence>
<dbReference type="Gramene" id="Zm00001eb246980_T001">
    <property type="protein sequence ID" value="Zm00001eb246980_P001"/>
    <property type="gene ID" value="Zm00001eb246980"/>
</dbReference>
<reference evidence="4" key="3">
    <citation type="submission" date="2021-05" db="UniProtKB">
        <authorList>
            <consortium name="EnsemblPlants"/>
        </authorList>
    </citation>
    <scope>IDENTIFICATION</scope>
    <source>
        <strain evidence="4">cv. B73</strain>
    </source>
</reference>
<protein>
    <submittedName>
        <fullName evidence="4">Uncharacterized protein</fullName>
    </submittedName>
</protein>
<evidence type="ECO:0000256" key="3">
    <source>
        <dbReference type="PROSITE-ProRule" id="PRU01191"/>
    </source>
</evidence>
<proteinExistence type="inferred from homology"/>
<dbReference type="PROSITE" id="PS50985">
    <property type="entry name" value="GRAS"/>
    <property type="match status" value="1"/>
</dbReference>
<reference evidence="4" key="2">
    <citation type="submission" date="2019-07" db="EMBL/GenBank/DDBJ databases">
        <authorList>
            <person name="Seetharam A."/>
            <person name="Woodhouse M."/>
            <person name="Cannon E."/>
        </authorList>
    </citation>
    <scope>NUCLEOTIDE SEQUENCE [LARGE SCALE GENOMIC DNA]</scope>
    <source>
        <strain evidence="4">cv. B73</strain>
    </source>
</reference>
<dbReference type="EnsemblPlants" id="Zm00001eb246980_T001">
    <property type="protein sequence ID" value="Zm00001eb246980_P001"/>
    <property type="gene ID" value="Zm00001eb246980"/>
</dbReference>
<comment type="similarity">
    <text evidence="3">Belongs to the GRAS family.</text>
</comment>
<dbReference type="AlphaFoldDB" id="A0A804PKA3"/>
<evidence type="ECO:0000256" key="2">
    <source>
        <dbReference type="ARBA" id="ARBA00023163"/>
    </source>
</evidence>
<accession>A0A804PKA3</accession>
<sequence length="70" mass="7702">MRITGSGTSHDELRRTKARLARLLLPPFTASLRYFSVVFDSLHKCLPADSAERIAIESGHLGVEISDGYA</sequence>
<dbReference type="Proteomes" id="UP000007305">
    <property type="component" value="Chromosome 5"/>
</dbReference>
<keyword evidence="1" id="KW-0805">Transcription regulation</keyword>
<reference evidence="5" key="1">
    <citation type="journal article" date="2009" name="Science">
        <title>The B73 maize genome: complexity, diversity, and dynamics.</title>
        <authorList>
            <person name="Schnable P.S."/>
            <person name="Ware D."/>
            <person name="Fulton R.S."/>
            <person name="Stein J.C."/>
            <person name="Wei F."/>
            <person name="Pasternak S."/>
            <person name="Liang C."/>
            <person name="Zhang J."/>
            <person name="Fulton L."/>
            <person name="Graves T.A."/>
            <person name="Minx P."/>
            <person name="Reily A.D."/>
            <person name="Courtney L."/>
            <person name="Kruchowski S.S."/>
            <person name="Tomlinson C."/>
            <person name="Strong C."/>
            <person name="Delehaunty K."/>
            <person name="Fronick C."/>
            <person name="Courtney B."/>
            <person name="Rock S.M."/>
            <person name="Belter E."/>
            <person name="Du F."/>
            <person name="Kim K."/>
            <person name="Abbott R.M."/>
            <person name="Cotton M."/>
            <person name="Levy A."/>
            <person name="Marchetto P."/>
            <person name="Ochoa K."/>
            <person name="Jackson S.M."/>
            <person name="Gillam B."/>
            <person name="Chen W."/>
            <person name="Yan L."/>
            <person name="Higginbotham J."/>
            <person name="Cardenas M."/>
            <person name="Waligorski J."/>
            <person name="Applebaum E."/>
            <person name="Phelps L."/>
            <person name="Falcone J."/>
            <person name="Kanchi K."/>
            <person name="Thane T."/>
            <person name="Scimone A."/>
            <person name="Thane N."/>
            <person name="Henke J."/>
            <person name="Wang T."/>
            <person name="Ruppert J."/>
            <person name="Shah N."/>
            <person name="Rotter K."/>
            <person name="Hodges J."/>
            <person name="Ingenthron E."/>
            <person name="Cordes M."/>
            <person name="Kohlberg S."/>
            <person name="Sgro J."/>
            <person name="Delgado B."/>
            <person name="Mead K."/>
            <person name="Chinwalla A."/>
            <person name="Leonard S."/>
            <person name="Crouse K."/>
            <person name="Collura K."/>
            <person name="Kudrna D."/>
            <person name="Currie J."/>
            <person name="He R."/>
            <person name="Angelova A."/>
            <person name="Rajasekar S."/>
            <person name="Mueller T."/>
            <person name="Lomeli R."/>
            <person name="Scara G."/>
            <person name="Ko A."/>
            <person name="Delaney K."/>
            <person name="Wissotski M."/>
            <person name="Lopez G."/>
            <person name="Campos D."/>
            <person name="Braidotti M."/>
            <person name="Ashley E."/>
            <person name="Golser W."/>
            <person name="Kim H."/>
            <person name="Lee S."/>
            <person name="Lin J."/>
            <person name="Dujmic Z."/>
            <person name="Kim W."/>
            <person name="Talag J."/>
            <person name="Zuccolo A."/>
            <person name="Fan C."/>
            <person name="Sebastian A."/>
            <person name="Kramer M."/>
            <person name="Spiegel L."/>
            <person name="Nascimento L."/>
            <person name="Zutavern T."/>
            <person name="Miller B."/>
            <person name="Ambroise C."/>
            <person name="Muller S."/>
            <person name="Spooner W."/>
            <person name="Narechania A."/>
            <person name="Ren L."/>
            <person name="Wei S."/>
            <person name="Kumari S."/>
            <person name="Faga B."/>
            <person name="Levy M.J."/>
            <person name="McMahan L."/>
            <person name="Van Buren P."/>
            <person name="Vaughn M.W."/>
            <person name="Ying K."/>
            <person name="Yeh C.-T."/>
            <person name="Emrich S.J."/>
            <person name="Jia Y."/>
            <person name="Kalyanaraman A."/>
            <person name="Hsia A.-P."/>
            <person name="Barbazuk W.B."/>
            <person name="Baucom R.S."/>
            <person name="Brutnell T.P."/>
            <person name="Carpita N.C."/>
            <person name="Chaparro C."/>
            <person name="Chia J.-M."/>
            <person name="Deragon J.-M."/>
            <person name="Estill J.C."/>
            <person name="Fu Y."/>
            <person name="Jeddeloh J.A."/>
            <person name="Han Y."/>
            <person name="Lee H."/>
            <person name="Li P."/>
            <person name="Lisch D.R."/>
            <person name="Liu S."/>
            <person name="Liu Z."/>
            <person name="Nagel D.H."/>
            <person name="McCann M.C."/>
            <person name="SanMiguel P."/>
            <person name="Myers A.M."/>
            <person name="Nettleton D."/>
            <person name="Nguyen J."/>
            <person name="Penning B.W."/>
            <person name="Ponnala L."/>
            <person name="Schneider K.L."/>
            <person name="Schwartz D.C."/>
            <person name="Sharma A."/>
            <person name="Soderlund C."/>
            <person name="Springer N.M."/>
            <person name="Sun Q."/>
            <person name="Wang H."/>
            <person name="Waterman M."/>
            <person name="Westerman R."/>
            <person name="Wolfgruber T.K."/>
            <person name="Yang L."/>
            <person name="Yu Y."/>
            <person name="Zhang L."/>
            <person name="Zhou S."/>
            <person name="Zhu Q."/>
            <person name="Bennetzen J.L."/>
            <person name="Dawe R.K."/>
            <person name="Jiang J."/>
            <person name="Jiang N."/>
            <person name="Presting G.G."/>
            <person name="Wessler S.R."/>
            <person name="Aluru S."/>
            <person name="Martienssen R.A."/>
            <person name="Clifton S.W."/>
            <person name="McCombie W.R."/>
            <person name="Wing R.A."/>
            <person name="Wilson R.K."/>
        </authorList>
    </citation>
    <scope>NUCLEOTIDE SEQUENCE [LARGE SCALE GENOMIC DNA]</scope>
    <source>
        <strain evidence="5">cv. B73</strain>
    </source>
</reference>
<evidence type="ECO:0000313" key="5">
    <source>
        <dbReference type="Proteomes" id="UP000007305"/>
    </source>
</evidence>
<name>A0A804PKA3_MAIZE</name>
<keyword evidence="2" id="KW-0804">Transcription</keyword>
<organism evidence="4 5">
    <name type="scientific">Zea mays</name>
    <name type="common">Maize</name>
    <dbReference type="NCBI Taxonomy" id="4577"/>
    <lineage>
        <taxon>Eukaryota</taxon>
        <taxon>Viridiplantae</taxon>
        <taxon>Streptophyta</taxon>
        <taxon>Embryophyta</taxon>
        <taxon>Tracheophyta</taxon>
        <taxon>Spermatophyta</taxon>
        <taxon>Magnoliopsida</taxon>
        <taxon>Liliopsida</taxon>
        <taxon>Poales</taxon>
        <taxon>Poaceae</taxon>
        <taxon>PACMAD clade</taxon>
        <taxon>Panicoideae</taxon>
        <taxon>Andropogonodae</taxon>
        <taxon>Andropogoneae</taxon>
        <taxon>Tripsacinae</taxon>
        <taxon>Zea</taxon>
    </lineage>
</organism>